<dbReference type="Proteomes" id="UP000638849">
    <property type="component" value="Unassembled WGS sequence"/>
</dbReference>
<dbReference type="InterPro" id="IPR013094">
    <property type="entry name" value="AB_hydrolase_3"/>
</dbReference>
<dbReference type="GO" id="GO:0016787">
    <property type="term" value="F:hydrolase activity"/>
    <property type="evidence" value="ECO:0007669"/>
    <property type="project" value="UniProtKB-KW"/>
</dbReference>
<reference evidence="4 5" key="1">
    <citation type="submission" date="2020-12" db="EMBL/GenBank/DDBJ databases">
        <authorList>
            <person name="Kusuma A.B."/>
            <person name="Nouioui I."/>
            <person name="Goodfellow M."/>
        </authorList>
    </citation>
    <scope>NUCLEOTIDE SEQUENCE [LARGE SCALE GENOMIC DNA]</scope>
    <source>
        <strain evidence="4 5">DSM 41764</strain>
    </source>
</reference>
<keyword evidence="1 4" id="KW-0378">Hydrolase</keyword>
<name>A0ABS0R5D2_9ACTN</name>
<dbReference type="PANTHER" id="PTHR48081:SF8">
    <property type="entry name" value="ALPHA_BETA HYDROLASE FOLD-3 DOMAIN-CONTAINING PROTEIN-RELATED"/>
    <property type="match status" value="1"/>
</dbReference>
<accession>A0ABS0R5D2</accession>
<dbReference type="InterPro" id="IPR050300">
    <property type="entry name" value="GDXG_lipolytic_enzyme"/>
</dbReference>
<keyword evidence="5" id="KW-1185">Reference proteome</keyword>
<sequence length="347" mass="36973">MNLPHTSASAPRPMAVPPFDPELSVALESLGNGPREPVTPGNLVARQERDAATRPRPTADDLRADGRVEVAELSVPGLRDGPDVTLVSARPAGREGPLPLLYYMHGGAMIMGNAWSVLPRILREWVLPLDMAVISVEYRLAPRTRYPGPLEDCYAGLLWAAGHAAELGIDADRVIVGGKSAGGGLAAALALLIRDRGGPGILGQLLLCPMLDDRGHTFSSHQMSGLGMWDLISNETAWKALLGDRYGTADVPPYAAPARDTDLSGLPPAFIDVGSAEMFRDEDVAYANGIWQAGGQAELHVWPGAYHGFDGMAPQAAISKDARNARTRWLRRLLAQSRDTTGTTPAG</sequence>
<evidence type="ECO:0000256" key="2">
    <source>
        <dbReference type="SAM" id="MobiDB-lite"/>
    </source>
</evidence>
<organism evidence="4 5">
    <name type="scientific">Streptomyces javensis</name>
    <dbReference type="NCBI Taxonomy" id="114698"/>
    <lineage>
        <taxon>Bacteria</taxon>
        <taxon>Bacillati</taxon>
        <taxon>Actinomycetota</taxon>
        <taxon>Actinomycetes</taxon>
        <taxon>Kitasatosporales</taxon>
        <taxon>Streptomycetaceae</taxon>
        <taxon>Streptomyces</taxon>
        <taxon>Streptomyces violaceusniger group</taxon>
    </lineage>
</organism>
<gene>
    <name evidence="4" type="ORF">JBF12_06145</name>
</gene>
<evidence type="ECO:0000313" key="4">
    <source>
        <dbReference type="EMBL" id="MBI0312590.1"/>
    </source>
</evidence>
<feature type="compositionally biased region" description="Basic and acidic residues" evidence="2">
    <location>
        <begin position="46"/>
        <end position="60"/>
    </location>
</feature>
<feature type="domain" description="Alpha/beta hydrolase fold-3" evidence="3">
    <location>
        <begin position="102"/>
        <end position="309"/>
    </location>
</feature>
<feature type="region of interest" description="Disordered" evidence="2">
    <location>
        <begin position="25"/>
        <end position="60"/>
    </location>
</feature>
<dbReference type="Pfam" id="PF07859">
    <property type="entry name" value="Abhydrolase_3"/>
    <property type="match status" value="1"/>
</dbReference>
<feature type="region of interest" description="Disordered" evidence="2">
    <location>
        <begin position="1"/>
        <end position="20"/>
    </location>
</feature>
<dbReference type="InterPro" id="IPR029058">
    <property type="entry name" value="AB_hydrolase_fold"/>
</dbReference>
<dbReference type="Gene3D" id="3.40.50.1820">
    <property type="entry name" value="alpha/beta hydrolase"/>
    <property type="match status" value="1"/>
</dbReference>
<dbReference type="EMBL" id="JAEEAQ010000035">
    <property type="protein sequence ID" value="MBI0312590.1"/>
    <property type="molecule type" value="Genomic_DNA"/>
</dbReference>
<dbReference type="SUPFAM" id="SSF53474">
    <property type="entry name" value="alpha/beta-Hydrolases"/>
    <property type="match status" value="1"/>
</dbReference>
<protein>
    <submittedName>
        <fullName evidence="4">Alpha/beta hydrolase</fullName>
    </submittedName>
</protein>
<comment type="caution">
    <text evidence="4">The sequence shown here is derived from an EMBL/GenBank/DDBJ whole genome shotgun (WGS) entry which is preliminary data.</text>
</comment>
<evidence type="ECO:0000256" key="1">
    <source>
        <dbReference type="ARBA" id="ARBA00022801"/>
    </source>
</evidence>
<dbReference type="PANTHER" id="PTHR48081">
    <property type="entry name" value="AB HYDROLASE SUPERFAMILY PROTEIN C4A8.06C"/>
    <property type="match status" value="1"/>
</dbReference>
<evidence type="ECO:0000259" key="3">
    <source>
        <dbReference type="Pfam" id="PF07859"/>
    </source>
</evidence>
<proteinExistence type="predicted"/>
<evidence type="ECO:0000313" key="5">
    <source>
        <dbReference type="Proteomes" id="UP000638849"/>
    </source>
</evidence>